<evidence type="ECO:0000313" key="2">
    <source>
        <dbReference type="Proteomes" id="UP001155483"/>
    </source>
</evidence>
<accession>A0A9X2XUE8</accession>
<gene>
    <name evidence="1" type="ORF">OCK74_02225</name>
</gene>
<sequence length="81" mass="9311">MAVKFKAALFYQESIVFYSVYCVGEDFYKAKLDDCNVEGQPPALLALYKSENYWESDCNNIHIVNELGAAIEQQKYKPSEM</sequence>
<evidence type="ECO:0000313" key="1">
    <source>
        <dbReference type="EMBL" id="MCU7547908.1"/>
    </source>
</evidence>
<dbReference type="RefSeq" id="WP_279295352.1">
    <property type="nucleotide sequence ID" value="NZ_JAOTIF010000001.1"/>
</dbReference>
<name>A0A9X2XUE8_9BACT</name>
<reference evidence="1" key="2">
    <citation type="submission" date="2023-04" db="EMBL/GenBank/DDBJ databases">
        <title>Paracnuella aquatica gen. nov., sp. nov., a member of the family Chitinophagaceae isolated from a hot spring.</title>
        <authorList>
            <person name="Wang C."/>
        </authorList>
    </citation>
    <scope>NUCLEOTIDE SEQUENCE</scope>
    <source>
        <strain evidence="1">LB-8</strain>
    </source>
</reference>
<organism evidence="1 2">
    <name type="scientific">Paraflavisolibacter caeni</name>
    <dbReference type="NCBI Taxonomy" id="2982496"/>
    <lineage>
        <taxon>Bacteria</taxon>
        <taxon>Pseudomonadati</taxon>
        <taxon>Bacteroidota</taxon>
        <taxon>Chitinophagia</taxon>
        <taxon>Chitinophagales</taxon>
        <taxon>Chitinophagaceae</taxon>
        <taxon>Paraflavisolibacter</taxon>
    </lineage>
</organism>
<protein>
    <submittedName>
        <fullName evidence="1">Uncharacterized protein</fullName>
    </submittedName>
</protein>
<dbReference type="AlphaFoldDB" id="A0A9X2XUE8"/>
<dbReference type="Proteomes" id="UP001155483">
    <property type="component" value="Unassembled WGS sequence"/>
</dbReference>
<reference evidence="1" key="1">
    <citation type="submission" date="2022-09" db="EMBL/GenBank/DDBJ databases">
        <authorList>
            <person name="Yuan C."/>
            <person name="Ke Z."/>
        </authorList>
    </citation>
    <scope>NUCLEOTIDE SEQUENCE</scope>
    <source>
        <strain evidence="1">LB-8</strain>
    </source>
</reference>
<dbReference type="EMBL" id="JAOTIF010000001">
    <property type="protein sequence ID" value="MCU7547908.1"/>
    <property type="molecule type" value="Genomic_DNA"/>
</dbReference>
<proteinExistence type="predicted"/>
<keyword evidence="2" id="KW-1185">Reference proteome</keyword>
<comment type="caution">
    <text evidence="1">The sequence shown here is derived from an EMBL/GenBank/DDBJ whole genome shotgun (WGS) entry which is preliminary data.</text>
</comment>